<dbReference type="InterPro" id="IPR040690">
    <property type="entry name" value="FtsX_ECD"/>
</dbReference>
<comment type="similarity">
    <text evidence="2 10">Belongs to the ABC-4 integral membrane protein family. FtsX subfamily.</text>
</comment>
<dbReference type="PANTHER" id="PTHR47755:SF1">
    <property type="entry name" value="CELL DIVISION PROTEIN FTSX"/>
    <property type="match status" value="1"/>
</dbReference>
<keyword evidence="4 10" id="KW-1003">Cell membrane</keyword>
<evidence type="ECO:0000256" key="11">
    <source>
        <dbReference type="SAM" id="Phobius"/>
    </source>
</evidence>
<proteinExistence type="inferred from homology"/>
<evidence type="ECO:0000256" key="8">
    <source>
        <dbReference type="ARBA" id="ARBA00023136"/>
    </source>
</evidence>
<keyword evidence="8 10" id="KW-0472">Membrane</keyword>
<feature type="domain" description="ABC3 transporter permease C-terminal" evidence="12">
    <location>
        <begin position="172"/>
        <end position="287"/>
    </location>
</feature>
<evidence type="ECO:0000256" key="2">
    <source>
        <dbReference type="ARBA" id="ARBA00007379"/>
    </source>
</evidence>
<dbReference type="InterPro" id="IPR004513">
    <property type="entry name" value="FtsX"/>
</dbReference>
<evidence type="ECO:0000256" key="3">
    <source>
        <dbReference type="ARBA" id="ARBA00021907"/>
    </source>
</evidence>
<dbReference type="EMBL" id="JBHSGL010000005">
    <property type="protein sequence ID" value="MFC4712686.1"/>
    <property type="molecule type" value="Genomic_DNA"/>
</dbReference>
<keyword evidence="9 10" id="KW-0131">Cell cycle</keyword>
<name>A0ABV9MA06_9BACL</name>
<evidence type="ECO:0000259" key="13">
    <source>
        <dbReference type="Pfam" id="PF18075"/>
    </source>
</evidence>
<reference evidence="15" key="1">
    <citation type="journal article" date="2019" name="Int. J. Syst. Evol. Microbiol.">
        <title>The Global Catalogue of Microorganisms (GCM) 10K type strain sequencing project: providing services to taxonomists for standard genome sequencing and annotation.</title>
        <authorList>
            <consortium name="The Broad Institute Genomics Platform"/>
            <consortium name="The Broad Institute Genome Sequencing Center for Infectious Disease"/>
            <person name="Wu L."/>
            <person name="Ma J."/>
        </authorList>
    </citation>
    <scope>NUCLEOTIDE SEQUENCE [LARGE SCALE GENOMIC DNA]</scope>
    <source>
        <strain evidence="15">CGMCC 1.12151</strain>
    </source>
</reference>
<dbReference type="PANTHER" id="PTHR47755">
    <property type="entry name" value="CELL DIVISION PROTEIN FTSX"/>
    <property type="match status" value="1"/>
</dbReference>
<feature type="transmembrane region" description="Helical" evidence="11">
    <location>
        <begin position="264"/>
        <end position="285"/>
    </location>
</feature>
<organism evidence="14 15">
    <name type="scientific">Planococcus dechangensis</name>
    <dbReference type="NCBI Taxonomy" id="1176255"/>
    <lineage>
        <taxon>Bacteria</taxon>
        <taxon>Bacillati</taxon>
        <taxon>Bacillota</taxon>
        <taxon>Bacilli</taxon>
        <taxon>Bacillales</taxon>
        <taxon>Caryophanaceae</taxon>
        <taxon>Planococcus</taxon>
    </lineage>
</organism>
<dbReference type="InterPro" id="IPR003838">
    <property type="entry name" value="ABC3_permease_C"/>
</dbReference>
<evidence type="ECO:0000313" key="15">
    <source>
        <dbReference type="Proteomes" id="UP001595932"/>
    </source>
</evidence>
<dbReference type="RefSeq" id="WP_377278032.1">
    <property type="nucleotide sequence ID" value="NZ_JBHSGL010000005.1"/>
</dbReference>
<evidence type="ECO:0000313" key="14">
    <source>
        <dbReference type="EMBL" id="MFC4712686.1"/>
    </source>
</evidence>
<evidence type="ECO:0000256" key="5">
    <source>
        <dbReference type="ARBA" id="ARBA00022618"/>
    </source>
</evidence>
<evidence type="ECO:0000256" key="4">
    <source>
        <dbReference type="ARBA" id="ARBA00022475"/>
    </source>
</evidence>
<protein>
    <recommendedName>
        <fullName evidence="3 10">Cell division protein FtsX</fullName>
    </recommendedName>
</protein>
<keyword evidence="5 10" id="KW-0132">Cell division</keyword>
<evidence type="ECO:0000256" key="9">
    <source>
        <dbReference type="ARBA" id="ARBA00023306"/>
    </source>
</evidence>
<dbReference type="InterPro" id="IPR058204">
    <property type="entry name" value="FtsX_firmicutes-type"/>
</dbReference>
<feature type="transmembrane region" description="Helical" evidence="11">
    <location>
        <begin position="21"/>
        <end position="46"/>
    </location>
</feature>
<evidence type="ECO:0000256" key="6">
    <source>
        <dbReference type="ARBA" id="ARBA00022692"/>
    </source>
</evidence>
<feature type="transmembrane region" description="Helical" evidence="11">
    <location>
        <begin position="169"/>
        <end position="190"/>
    </location>
</feature>
<feature type="domain" description="FtsX extracellular" evidence="13">
    <location>
        <begin position="59"/>
        <end position="149"/>
    </location>
</feature>
<gene>
    <name evidence="14" type="primary">ftsX</name>
    <name evidence="14" type="ORF">ACFO5U_07450</name>
</gene>
<evidence type="ECO:0000259" key="12">
    <source>
        <dbReference type="Pfam" id="PF02687"/>
    </source>
</evidence>
<accession>A0ABV9MA06</accession>
<dbReference type="Pfam" id="PF18075">
    <property type="entry name" value="FtsX_ECD"/>
    <property type="match status" value="1"/>
</dbReference>
<dbReference type="Pfam" id="PF02687">
    <property type="entry name" value="FtsX"/>
    <property type="match status" value="1"/>
</dbReference>
<dbReference type="NCBIfam" id="NF038347">
    <property type="entry name" value="FtsX_Gpos"/>
    <property type="match status" value="1"/>
</dbReference>
<comment type="subcellular location">
    <subcellularLocation>
        <location evidence="1">Cell membrane</location>
        <topology evidence="1">Multi-pass membrane protein</topology>
    </subcellularLocation>
</comment>
<feature type="transmembrane region" description="Helical" evidence="11">
    <location>
        <begin position="211"/>
        <end position="240"/>
    </location>
</feature>
<comment type="function">
    <text evidence="10">Part of the ABC transporter FtsEX involved in asymmetric cellular division facilitating the initiation of sporulation.</text>
</comment>
<evidence type="ECO:0000256" key="7">
    <source>
        <dbReference type="ARBA" id="ARBA00022989"/>
    </source>
</evidence>
<keyword evidence="15" id="KW-1185">Reference proteome</keyword>
<comment type="caution">
    <text evidence="14">The sequence shown here is derived from an EMBL/GenBank/DDBJ whole genome shotgun (WGS) entry which is preliminary data.</text>
</comment>
<dbReference type="Proteomes" id="UP001595932">
    <property type="component" value="Unassembled WGS sequence"/>
</dbReference>
<dbReference type="PIRSF" id="PIRSF003097">
    <property type="entry name" value="FtsX"/>
    <property type="match status" value="1"/>
</dbReference>
<keyword evidence="7 11" id="KW-1133">Transmembrane helix</keyword>
<sequence length="294" mass="33285">MKIRTFGRHIKESLKSLGRNGWMTFASVSAVTVTLLLVGVFVMIMMNLNKVADDLENDVEIKVFVSLDADEEAIEELETEINELSGVETADFSTKEQELTDLVLDFGEELSLFEQSNPLFDVFYVKAVEPQQTETVALEIETLDYIENVEYGEGKIEKLFDFLNAGRNVGLILILALLFTAMFLISNTIRITIVARRTEIEIMKLVGATNWFVRIPFILEGMWLGILGSIIPIGLIIVLYQRVTEFAQPRLSGELFQLLEFSPFIYQVSALILAMGIFIGIWGSFMSIRKFLRV</sequence>
<evidence type="ECO:0000256" key="10">
    <source>
        <dbReference type="PIRNR" id="PIRNR003097"/>
    </source>
</evidence>
<dbReference type="Gene3D" id="3.30.70.3040">
    <property type="match status" value="1"/>
</dbReference>
<evidence type="ECO:0000256" key="1">
    <source>
        <dbReference type="ARBA" id="ARBA00004651"/>
    </source>
</evidence>
<keyword evidence="6 11" id="KW-0812">Transmembrane</keyword>